<comment type="similarity">
    <text evidence="2">Belongs to the peroxidase family.</text>
</comment>
<dbReference type="InterPro" id="IPR002207">
    <property type="entry name" value="Peroxidase_I"/>
</dbReference>
<dbReference type="Pfam" id="PF00141">
    <property type="entry name" value="peroxidase"/>
    <property type="match status" value="1"/>
</dbReference>
<dbReference type="Proteomes" id="UP001178507">
    <property type="component" value="Unassembled WGS sequence"/>
</dbReference>
<protein>
    <recommendedName>
        <fullName evidence="3">Plant heme peroxidase family profile domain-containing protein</fullName>
    </recommendedName>
</protein>
<dbReference type="GO" id="GO:0004601">
    <property type="term" value="F:peroxidase activity"/>
    <property type="evidence" value="ECO:0007669"/>
    <property type="project" value="InterPro"/>
</dbReference>
<dbReference type="InterPro" id="IPR010255">
    <property type="entry name" value="Haem_peroxidase_sf"/>
</dbReference>
<dbReference type="CDD" id="cd00691">
    <property type="entry name" value="ascorbate_peroxidase"/>
    <property type="match status" value="1"/>
</dbReference>
<dbReference type="PANTHER" id="PTHR31356:SF66">
    <property type="entry name" value="CATALASE-PEROXIDASE"/>
    <property type="match status" value="1"/>
</dbReference>
<evidence type="ECO:0000313" key="5">
    <source>
        <dbReference type="Proteomes" id="UP001178507"/>
    </source>
</evidence>
<keyword evidence="1" id="KW-0560">Oxidoreductase</keyword>
<name>A0AA36I150_9DINO</name>
<accession>A0AA36I150</accession>
<evidence type="ECO:0000256" key="1">
    <source>
        <dbReference type="ARBA" id="ARBA00023002"/>
    </source>
</evidence>
<dbReference type="GO" id="GO:0020037">
    <property type="term" value="F:heme binding"/>
    <property type="evidence" value="ECO:0007669"/>
    <property type="project" value="InterPro"/>
</dbReference>
<dbReference type="EMBL" id="CAUJNA010000524">
    <property type="protein sequence ID" value="CAJ1378219.1"/>
    <property type="molecule type" value="Genomic_DNA"/>
</dbReference>
<evidence type="ECO:0000256" key="2">
    <source>
        <dbReference type="RuleBase" id="RU004241"/>
    </source>
</evidence>
<dbReference type="Gene3D" id="1.10.520.10">
    <property type="match status" value="1"/>
</dbReference>
<dbReference type="SUPFAM" id="SSF48113">
    <property type="entry name" value="Heme-dependent peroxidases"/>
    <property type="match status" value="1"/>
</dbReference>
<proteinExistence type="inferred from homology"/>
<reference evidence="4" key="1">
    <citation type="submission" date="2023-08" db="EMBL/GenBank/DDBJ databases">
        <authorList>
            <person name="Chen Y."/>
            <person name="Shah S."/>
            <person name="Dougan E. K."/>
            <person name="Thang M."/>
            <person name="Chan C."/>
        </authorList>
    </citation>
    <scope>NUCLEOTIDE SEQUENCE</scope>
</reference>
<dbReference type="AlphaFoldDB" id="A0AA36I150"/>
<dbReference type="PRINTS" id="PR00459">
    <property type="entry name" value="ASPEROXIDASE"/>
</dbReference>
<organism evidence="4 5">
    <name type="scientific">Effrenium voratum</name>
    <dbReference type="NCBI Taxonomy" id="2562239"/>
    <lineage>
        <taxon>Eukaryota</taxon>
        <taxon>Sar</taxon>
        <taxon>Alveolata</taxon>
        <taxon>Dinophyceae</taxon>
        <taxon>Suessiales</taxon>
        <taxon>Symbiodiniaceae</taxon>
        <taxon>Effrenium</taxon>
    </lineage>
</organism>
<dbReference type="InterPro" id="IPR044831">
    <property type="entry name" value="Ccp1-like"/>
</dbReference>
<dbReference type="GO" id="GO:0042744">
    <property type="term" value="P:hydrogen peroxide catabolic process"/>
    <property type="evidence" value="ECO:0007669"/>
    <property type="project" value="TreeGrafter"/>
</dbReference>
<feature type="domain" description="Plant heme peroxidase family profile" evidence="3">
    <location>
        <begin position="85"/>
        <end position="321"/>
    </location>
</feature>
<dbReference type="GO" id="GO:0000302">
    <property type="term" value="P:response to reactive oxygen species"/>
    <property type="evidence" value="ECO:0007669"/>
    <property type="project" value="TreeGrafter"/>
</dbReference>
<dbReference type="PROSITE" id="PS00435">
    <property type="entry name" value="PEROXIDASE_1"/>
    <property type="match status" value="1"/>
</dbReference>
<dbReference type="PANTHER" id="PTHR31356">
    <property type="entry name" value="THYLAKOID LUMENAL 29 KDA PROTEIN, CHLOROPLASTIC-RELATED"/>
    <property type="match status" value="1"/>
</dbReference>
<evidence type="ECO:0000313" key="4">
    <source>
        <dbReference type="EMBL" id="CAJ1378219.1"/>
    </source>
</evidence>
<evidence type="ECO:0000259" key="3">
    <source>
        <dbReference type="PROSITE" id="PS50873"/>
    </source>
</evidence>
<keyword evidence="5" id="KW-1185">Reference proteome</keyword>
<comment type="caution">
    <text evidence="4">The sequence shown here is derived from an EMBL/GenBank/DDBJ whole genome shotgun (WGS) entry which is preliminary data.</text>
</comment>
<dbReference type="PRINTS" id="PR00458">
    <property type="entry name" value="PEROXIDASE"/>
</dbReference>
<dbReference type="GO" id="GO:0034599">
    <property type="term" value="P:cellular response to oxidative stress"/>
    <property type="evidence" value="ECO:0007669"/>
    <property type="project" value="InterPro"/>
</dbReference>
<dbReference type="PROSITE" id="PS50873">
    <property type="entry name" value="PEROXIDASE_4"/>
    <property type="match status" value="1"/>
</dbReference>
<dbReference type="Gene3D" id="1.10.420.10">
    <property type="entry name" value="Peroxidase, domain 2"/>
    <property type="match status" value="1"/>
</dbReference>
<sequence>MGNICSDGCFGMLGGGGKQASELKACREELKKLIDDINCHPILVRLAWHDSGTYDQRIKDWPARGGANGAIRFDPEMNMGANAGLAKARGYLEDIQKKHPSVSWADLIQLASATAIEMAGGPKIDMKYGRVSVTSPSECVGPKSREGFGGNAGLPDAKPPFGCGASSAPEHLRNVFGKKMGFTDQEIVAISGAHTIGRVFKERSGACPFGYTDAAASKYTKSTCVARKDNKPKIGMAGGAAWTKNWLTFDNSYYTKYKDAMEDSDLMWFPTDQALHEDPVFKPFFQKYAEDQSAFFADYAKAHKKLSELGAKWEPAGGFKI</sequence>
<dbReference type="InterPro" id="IPR019793">
    <property type="entry name" value="Peroxidases_heam-ligand_BS"/>
</dbReference>
<gene>
    <name evidence="4" type="ORF">EVOR1521_LOCUS6818</name>
</gene>
<dbReference type="InterPro" id="IPR002016">
    <property type="entry name" value="Haem_peroxidase"/>
</dbReference>